<evidence type="ECO:0000313" key="2">
    <source>
        <dbReference type="Proteomes" id="UP001595722"/>
    </source>
</evidence>
<proteinExistence type="predicted"/>
<evidence type="ECO:0000313" key="1">
    <source>
        <dbReference type="EMBL" id="MFC3681758.1"/>
    </source>
</evidence>
<sequence length="42" mass="4657">MRCPALLYSYLSFRYGDVNDSPAGMLMPAISAFLNSEMEPTP</sequence>
<name>A0ABV7VXL2_9GAMM</name>
<keyword evidence="2" id="KW-1185">Reference proteome</keyword>
<dbReference type="EMBL" id="JBHRYB010000024">
    <property type="protein sequence ID" value="MFC3681758.1"/>
    <property type="molecule type" value="Genomic_DNA"/>
</dbReference>
<dbReference type="RefSeq" id="WP_376868363.1">
    <property type="nucleotide sequence ID" value="NZ_JBHRYB010000024.1"/>
</dbReference>
<dbReference type="Proteomes" id="UP001595722">
    <property type="component" value="Unassembled WGS sequence"/>
</dbReference>
<accession>A0ABV7VXL2</accession>
<organism evidence="1 2">
    <name type="scientific">Bacterioplanoides pacificum</name>
    <dbReference type="NCBI Taxonomy" id="1171596"/>
    <lineage>
        <taxon>Bacteria</taxon>
        <taxon>Pseudomonadati</taxon>
        <taxon>Pseudomonadota</taxon>
        <taxon>Gammaproteobacteria</taxon>
        <taxon>Oceanospirillales</taxon>
        <taxon>Oceanospirillaceae</taxon>
        <taxon>Bacterioplanoides</taxon>
    </lineage>
</organism>
<comment type="caution">
    <text evidence="1">The sequence shown here is derived from an EMBL/GenBank/DDBJ whole genome shotgun (WGS) entry which is preliminary data.</text>
</comment>
<protein>
    <submittedName>
        <fullName evidence="1">Uncharacterized protein</fullName>
    </submittedName>
</protein>
<reference evidence="2" key="1">
    <citation type="journal article" date="2019" name="Int. J. Syst. Evol. Microbiol.">
        <title>The Global Catalogue of Microorganisms (GCM) 10K type strain sequencing project: providing services to taxonomists for standard genome sequencing and annotation.</title>
        <authorList>
            <consortium name="The Broad Institute Genomics Platform"/>
            <consortium name="The Broad Institute Genome Sequencing Center for Infectious Disease"/>
            <person name="Wu L."/>
            <person name="Ma J."/>
        </authorList>
    </citation>
    <scope>NUCLEOTIDE SEQUENCE [LARGE SCALE GENOMIC DNA]</scope>
    <source>
        <strain evidence="2">KCTC 42424</strain>
    </source>
</reference>
<gene>
    <name evidence="1" type="ORF">ACFOMG_16780</name>
</gene>